<dbReference type="Pfam" id="PF06083">
    <property type="entry name" value="IL17"/>
    <property type="match status" value="1"/>
</dbReference>
<accession>A0A3B1KA42</accession>
<proteinExistence type="inferred from homology"/>
<dbReference type="InterPro" id="IPR010345">
    <property type="entry name" value="IL-17_fam"/>
</dbReference>
<dbReference type="GO" id="GO:0005576">
    <property type="term" value="C:extracellular region"/>
    <property type="evidence" value="ECO:0007669"/>
    <property type="project" value="UniProtKB-SubCell"/>
</dbReference>
<dbReference type="STRING" id="7994.ENSAMXP00000051216"/>
<dbReference type="Ensembl" id="ENSAMXT00000039970.1">
    <property type="protein sequence ID" value="ENSAMXP00000051216.1"/>
    <property type="gene ID" value="ENSAMXG00000037280.1"/>
</dbReference>
<dbReference type="Gene3D" id="2.10.90.10">
    <property type="entry name" value="Cystine-knot cytokines"/>
    <property type="match status" value="1"/>
</dbReference>
<comment type="similarity">
    <text evidence="2">Belongs to the IL-17 family.</text>
</comment>
<reference evidence="6" key="2">
    <citation type="journal article" date="2014" name="Nat. Commun.">
        <title>The cavefish genome reveals candidate genes for eye loss.</title>
        <authorList>
            <person name="McGaugh S.E."/>
            <person name="Gross J.B."/>
            <person name="Aken B."/>
            <person name="Blin M."/>
            <person name="Borowsky R."/>
            <person name="Chalopin D."/>
            <person name="Hinaux H."/>
            <person name="Jeffery W.R."/>
            <person name="Keene A."/>
            <person name="Ma L."/>
            <person name="Minx P."/>
            <person name="Murphy D."/>
            <person name="O'Quin K.E."/>
            <person name="Retaux S."/>
            <person name="Rohner N."/>
            <person name="Searle S.M."/>
            <person name="Stahl B.A."/>
            <person name="Tabin C."/>
            <person name="Volff J.N."/>
            <person name="Yoshizawa M."/>
            <person name="Warren W.C."/>
        </authorList>
    </citation>
    <scope>NUCLEOTIDE SEQUENCE [LARGE SCALE GENOMIC DNA]</scope>
    <source>
        <strain evidence="6">female</strain>
    </source>
</reference>
<evidence type="ECO:0000313" key="6">
    <source>
        <dbReference type="Proteomes" id="UP000018467"/>
    </source>
</evidence>
<evidence type="ECO:0000256" key="1">
    <source>
        <dbReference type="ARBA" id="ARBA00004613"/>
    </source>
</evidence>
<dbReference type="Proteomes" id="UP000018467">
    <property type="component" value="Unassembled WGS sequence"/>
</dbReference>
<name>A0A3B1KA42_ASTMX</name>
<evidence type="ECO:0008006" key="7">
    <source>
        <dbReference type="Google" id="ProtNLM"/>
    </source>
</evidence>
<evidence type="ECO:0000256" key="4">
    <source>
        <dbReference type="ARBA" id="ARBA00022729"/>
    </source>
</evidence>
<evidence type="ECO:0000256" key="3">
    <source>
        <dbReference type="ARBA" id="ARBA00022525"/>
    </source>
</evidence>
<dbReference type="GO" id="GO:0005125">
    <property type="term" value="F:cytokine activity"/>
    <property type="evidence" value="ECO:0007669"/>
    <property type="project" value="InterPro"/>
</dbReference>
<reference evidence="5" key="3">
    <citation type="submission" date="2025-05" db="UniProtKB">
        <authorList>
            <consortium name="Ensembl"/>
        </authorList>
    </citation>
    <scope>IDENTIFICATION</scope>
</reference>
<reference evidence="6" key="1">
    <citation type="submission" date="2013-03" db="EMBL/GenBank/DDBJ databases">
        <authorList>
            <person name="Jeffery W."/>
            <person name="Warren W."/>
            <person name="Wilson R.K."/>
        </authorList>
    </citation>
    <scope>NUCLEOTIDE SEQUENCE</scope>
    <source>
        <strain evidence="6">female</strain>
    </source>
</reference>
<evidence type="ECO:0000313" key="5">
    <source>
        <dbReference type="Ensembl" id="ENSAMXP00000050960.1"/>
    </source>
</evidence>
<dbReference type="AlphaFoldDB" id="A0A3B1KA42"/>
<keyword evidence="4" id="KW-0732">Signal</keyword>
<dbReference type="Bgee" id="ENSAMXG00000037280">
    <property type="expression patterns" value="Expressed in testis and 1 other cell type or tissue"/>
</dbReference>
<sequence length="145" mass="16441">MLAHEWHDESDDTKVVLCLVLLVLSPADSKSSQKKICDIDLKIHKDFPESDSKTQGGNGNIHARSLSPWNWTTHTCPHQIPRVIFEAECQNHYCTDPNSNLQTELNSVPIYHYMLVLQQDKQDRCVTVSYQKVAVGCTCVWAQSS</sequence>
<organism evidence="5 6">
    <name type="scientific">Astyanax mexicanus</name>
    <name type="common">Blind cave fish</name>
    <name type="synonym">Astyanax fasciatus mexicanus</name>
    <dbReference type="NCBI Taxonomy" id="7994"/>
    <lineage>
        <taxon>Eukaryota</taxon>
        <taxon>Metazoa</taxon>
        <taxon>Chordata</taxon>
        <taxon>Craniata</taxon>
        <taxon>Vertebrata</taxon>
        <taxon>Euteleostomi</taxon>
        <taxon>Actinopterygii</taxon>
        <taxon>Neopterygii</taxon>
        <taxon>Teleostei</taxon>
        <taxon>Ostariophysi</taxon>
        <taxon>Characiformes</taxon>
        <taxon>Characoidei</taxon>
        <taxon>Acestrorhamphidae</taxon>
        <taxon>Acestrorhamphinae</taxon>
        <taxon>Astyanax</taxon>
    </lineage>
</organism>
<dbReference type="InterPro" id="IPR029034">
    <property type="entry name" value="Cystine-knot_cytokine"/>
</dbReference>
<dbReference type="SUPFAM" id="SSF57501">
    <property type="entry name" value="Cystine-knot cytokines"/>
    <property type="match status" value="1"/>
</dbReference>
<dbReference type="GeneTree" id="ENSGT01030000235144"/>
<keyword evidence="3" id="KW-0964">Secreted</keyword>
<comment type="subcellular location">
    <subcellularLocation>
        <location evidence="1">Secreted</location>
    </subcellularLocation>
</comment>
<keyword evidence="6" id="KW-1185">Reference proteome</keyword>
<evidence type="ECO:0000256" key="2">
    <source>
        <dbReference type="ARBA" id="ARBA00007236"/>
    </source>
</evidence>
<protein>
    <recommendedName>
        <fullName evidence="7">Interleukin 17a/f1</fullName>
    </recommendedName>
</protein>
<dbReference type="Ensembl" id="ENSAMXT00000033851.1">
    <property type="protein sequence ID" value="ENSAMXP00000050960.1"/>
    <property type="gene ID" value="ENSAMXG00000037280.1"/>
</dbReference>